<reference evidence="1 2" key="1">
    <citation type="submission" date="2023-04" db="EMBL/GenBank/DDBJ databases">
        <title>Genome of Basidiobolus ranarum AG-B5.</title>
        <authorList>
            <person name="Stajich J.E."/>
            <person name="Carter-House D."/>
            <person name="Gryganskyi A."/>
        </authorList>
    </citation>
    <scope>NUCLEOTIDE SEQUENCE [LARGE SCALE GENOMIC DNA]</scope>
    <source>
        <strain evidence="1 2">AG-B5</strain>
    </source>
</reference>
<evidence type="ECO:0000313" key="1">
    <source>
        <dbReference type="EMBL" id="KAK9766799.1"/>
    </source>
</evidence>
<keyword evidence="2" id="KW-1185">Reference proteome</keyword>
<proteinExistence type="predicted"/>
<name>A0ABR2WZ67_9FUNG</name>
<dbReference type="Proteomes" id="UP001479436">
    <property type="component" value="Unassembled WGS sequence"/>
</dbReference>
<sequence length="217" mass="25012">MKPYLPLATRLSSLPRIEFCKYTTDLSTCTSDSASLFQRYPKLENASFKSLQSNSFKWAVERRDLYINSGTVSDSKPPPLQYVDISCQHCAALPIVQDINRICYRFNFGSLEYSPLLETIDLLETGTSLPIRPLHAPCWTWTWDWKLPRLKKLSLVGESAVLFQFHLLDSCPLQDYLGLNNGRYRRTLALNEILRTDLSTEYVSQIVPRNEINHKCK</sequence>
<organism evidence="1 2">
    <name type="scientific">Basidiobolus ranarum</name>
    <dbReference type="NCBI Taxonomy" id="34480"/>
    <lineage>
        <taxon>Eukaryota</taxon>
        <taxon>Fungi</taxon>
        <taxon>Fungi incertae sedis</taxon>
        <taxon>Zoopagomycota</taxon>
        <taxon>Entomophthoromycotina</taxon>
        <taxon>Basidiobolomycetes</taxon>
        <taxon>Basidiobolales</taxon>
        <taxon>Basidiobolaceae</taxon>
        <taxon>Basidiobolus</taxon>
    </lineage>
</organism>
<protein>
    <submittedName>
        <fullName evidence="1">Uncharacterized protein</fullName>
    </submittedName>
</protein>
<dbReference type="EMBL" id="JASJQH010000123">
    <property type="protein sequence ID" value="KAK9766799.1"/>
    <property type="molecule type" value="Genomic_DNA"/>
</dbReference>
<comment type="caution">
    <text evidence="1">The sequence shown here is derived from an EMBL/GenBank/DDBJ whole genome shotgun (WGS) entry which is preliminary data.</text>
</comment>
<evidence type="ECO:0000313" key="2">
    <source>
        <dbReference type="Proteomes" id="UP001479436"/>
    </source>
</evidence>
<accession>A0ABR2WZ67</accession>
<gene>
    <name evidence="1" type="ORF">K7432_003851</name>
</gene>